<reference evidence="1 2" key="1">
    <citation type="submission" date="2020-11" db="EMBL/GenBank/DDBJ databases">
        <authorList>
            <person name="Kim M.K."/>
        </authorList>
    </citation>
    <scope>NUCLEOTIDE SEQUENCE [LARGE SCALE GENOMIC DNA]</scope>
    <source>
        <strain evidence="1 2">BT683</strain>
    </source>
</reference>
<evidence type="ECO:0000313" key="2">
    <source>
        <dbReference type="Proteomes" id="UP000597617"/>
    </source>
</evidence>
<protein>
    <recommendedName>
        <fullName evidence="3">2-dehydro-3-deoxyphosphooctonate aldolase</fullName>
    </recommendedName>
</protein>
<accession>A0ABS0IKH4</accession>
<name>A0ABS0IKH4_9BACT</name>
<organism evidence="1 2">
    <name type="scientific">Hymenobacter jeongseonensis</name>
    <dbReference type="NCBI Taxonomy" id="2791027"/>
    <lineage>
        <taxon>Bacteria</taxon>
        <taxon>Pseudomonadati</taxon>
        <taxon>Bacteroidota</taxon>
        <taxon>Cytophagia</taxon>
        <taxon>Cytophagales</taxon>
        <taxon>Hymenobacteraceae</taxon>
        <taxon>Hymenobacter</taxon>
    </lineage>
</organism>
<evidence type="ECO:0008006" key="3">
    <source>
        <dbReference type="Google" id="ProtNLM"/>
    </source>
</evidence>
<dbReference type="EMBL" id="JADQDQ010000008">
    <property type="protein sequence ID" value="MBF9238874.1"/>
    <property type="molecule type" value="Genomic_DNA"/>
</dbReference>
<dbReference type="PROSITE" id="PS51257">
    <property type="entry name" value="PROKAR_LIPOPROTEIN"/>
    <property type="match status" value="1"/>
</dbReference>
<keyword evidence="2" id="KW-1185">Reference proteome</keyword>
<gene>
    <name evidence="1" type="ORF">I2I05_15835</name>
</gene>
<dbReference type="Proteomes" id="UP000597617">
    <property type="component" value="Unassembled WGS sequence"/>
</dbReference>
<dbReference type="RefSeq" id="WP_196283234.1">
    <property type="nucleotide sequence ID" value="NZ_JADQDQ010000008.1"/>
</dbReference>
<evidence type="ECO:0000313" key="1">
    <source>
        <dbReference type="EMBL" id="MBF9238874.1"/>
    </source>
</evidence>
<proteinExistence type="predicted"/>
<comment type="caution">
    <text evidence="1">The sequence shown here is derived from an EMBL/GenBank/DDBJ whole genome shotgun (WGS) entry which is preliminary data.</text>
</comment>
<sequence>MRNKTWLLWGVLGGMMAGCSTSQKTPTLYGTSAVPAVANANASSTVLPFVVRGVSEDATYGYTAENPVRVGGGRTAGARNQQRYLNALKGPNGQDVTYARQASCCAFKTRRGAVDNTALLDVYQVTWAGKATPVTLYINMYRGGRLLAPQGFTGAR</sequence>